<sequence>MKNKPVFDLHILEPFKQFKKYKFFENYIKNKYSFKEIIIYFS</sequence>
<organism evidence="1 2">
    <name type="scientific">Thermosipho africanus (strain TCF52B)</name>
    <dbReference type="NCBI Taxonomy" id="484019"/>
    <lineage>
        <taxon>Bacteria</taxon>
        <taxon>Thermotogati</taxon>
        <taxon>Thermotogota</taxon>
        <taxon>Thermotogae</taxon>
        <taxon>Thermotogales</taxon>
        <taxon>Fervidobacteriaceae</taxon>
        <taxon>Thermosipho</taxon>
    </lineage>
</organism>
<keyword evidence="2" id="KW-1185">Reference proteome</keyword>
<dbReference type="Proteomes" id="UP000002453">
    <property type="component" value="Chromosome"/>
</dbReference>
<reference evidence="1 2" key="1">
    <citation type="journal article" date="2009" name="J. Bacteriol.">
        <title>The genome of Thermosipho africanus TCF52B: lateral genetic connections to the Firmicutes and Archaea.</title>
        <authorList>
            <person name="Nesboe C.L."/>
            <person name="Bapteste E."/>
            <person name="Curtis B."/>
            <person name="Dahle H."/>
            <person name="Lopez P."/>
            <person name="Macleod D."/>
            <person name="Dlutek M."/>
            <person name="Bowman S."/>
            <person name="Zhaxybayeva O."/>
            <person name="Birkeland N.-K."/>
            <person name="Doolittle W.F."/>
        </authorList>
    </citation>
    <scope>NUCLEOTIDE SEQUENCE [LARGE SCALE GENOMIC DNA]</scope>
    <source>
        <strain evidence="1 2">TCF52B</strain>
    </source>
</reference>
<name>B7IGJ3_THEAB</name>
<dbReference type="AlphaFoldDB" id="B7IGJ3"/>
<gene>
    <name evidence="1" type="ordered locus">THA_741</name>
</gene>
<evidence type="ECO:0000313" key="2">
    <source>
        <dbReference type="Proteomes" id="UP000002453"/>
    </source>
</evidence>
<proteinExistence type="predicted"/>
<dbReference type="HOGENOM" id="CLU_3259067_0_0_0"/>
<accession>B7IGJ3</accession>
<dbReference type="KEGG" id="taf:THA_741"/>
<protein>
    <submittedName>
        <fullName evidence="1">Uncharacterized protein</fullName>
    </submittedName>
</protein>
<dbReference type="STRING" id="484019.THA_741"/>
<dbReference type="EMBL" id="CP001185">
    <property type="protein sequence ID" value="ACJ75207.1"/>
    <property type="molecule type" value="Genomic_DNA"/>
</dbReference>
<evidence type="ECO:0000313" key="1">
    <source>
        <dbReference type="EMBL" id="ACJ75207.1"/>
    </source>
</evidence>